<dbReference type="GO" id="GO:0003735">
    <property type="term" value="F:structural constituent of ribosome"/>
    <property type="evidence" value="ECO:0007669"/>
    <property type="project" value="InterPro"/>
</dbReference>
<organism evidence="4 5">
    <name type="scientific">Cucurbita moschata</name>
    <name type="common">Winter crookneck squash</name>
    <name type="synonym">Cucurbita pepo var. moschata</name>
    <dbReference type="NCBI Taxonomy" id="3662"/>
    <lineage>
        <taxon>Eukaryota</taxon>
        <taxon>Viridiplantae</taxon>
        <taxon>Streptophyta</taxon>
        <taxon>Embryophyta</taxon>
        <taxon>Tracheophyta</taxon>
        <taxon>Spermatophyta</taxon>
        <taxon>Magnoliopsida</taxon>
        <taxon>eudicotyledons</taxon>
        <taxon>Gunneridae</taxon>
        <taxon>Pentapetalae</taxon>
        <taxon>rosids</taxon>
        <taxon>fabids</taxon>
        <taxon>Cucurbitales</taxon>
        <taxon>Cucurbitaceae</taxon>
        <taxon>Cucurbiteae</taxon>
        <taxon>Cucurbita</taxon>
    </lineage>
</organism>
<proteinExistence type="inferred from homology"/>
<name>A0A6J1GVN3_CUCMO</name>
<dbReference type="PRINTS" id="PR00061">
    <property type="entry name" value="RIBOSOMALL19"/>
</dbReference>
<dbReference type="GeneID" id="111457281"/>
<keyword evidence="3" id="KW-0687">Ribonucleoprotein</keyword>
<evidence type="ECO:0000313" key="4">
    <source>
        <dbReference type="Proteomes" id="UP000504609"/>
    </source>
</evidence>
<dbReference type="InterPro" id="IPR008991">
    <property type="entry name" value="Translation_prot_SH3-like_sf"/>
</dbReference>
<comment type="similarity">
    <text evidence="1">Belongs to the bacterial ribosomal protein bL19 family.</text>
</comment>
<gene>
    <name evidence="5" type="primary">LOC111457281</name>
</gene>
<dbReference type="RefSeq" id="XP_022955269.1">
    <property type="nucleotide sequence ID" value="XM_023099501.1"/>
</dbReference>
<dbReference type="SUPFAM" id="SSF50104">
    <property type="entry name" value="Translation proteins SH3-like domain"/>
    <property type="match status" value="1"/>
</dbReference>
<dbReference type="PANTHER" id="PTHR15680">
    <property type="entry name" value="RIBOSOMAL PROTEIN L19"/>
    <property type="match status" value="1"/>
</dbReference>
<dbReference type="NCBIfam" id="TIGR01024">
    <property type="entry name" value="rplS_bact"/>
    <property type="match status" value="1"/>
</dbReference>
<evidence type="ECO:0000256" key="1">
    <source>
        <dbReference type="ARBA" id="ARBA00005781"/>
    </source>
</evidence>
<reference evidence="5" key="1">
    <citation type="submission" date="2025-08" db="UniProtKB">
        <authorList>
            <consortium name="RefSeq"/>
        </authorList>
    </citation>
    <scope>IDENTIFICATION</scope>
    <source>
        <tissue evidence="5">Young leaves</tissue>
    </source>
</reference>
<dbReference type="Gene3D" id="2.30.30.790">
    <property type="match status" value="1"/>
</dbReference>
<keyword evidence="2" id="KW-0689">Ribosomal protein</keyword>
<evidence type="ECO:0000256" key="2">
    <source>
        <dbReference type="ARBA" id="ARBA00022980"/>
    </source>
</evidence>
<dbReference type="FunFam" id="2.30.30.790:FF:000003">
    <property type="entry name" value="50S ribosomal protein L19, chloroplastic"/>
    <property type="match status" value="1"/>
</dbReference>
<dbReference type="Proteomes" id="UP000504609">
    <property type="component" value="Unplaced"/>
</dbReference>
<dbReference type="KEGG" id="cmos:111457281"/>
<dbReference type="Pfam" id="PF01245">
    <property type="entry name" value="Ribosomal_L19"/>
    <property type="match status" value="1"/>
</dbReference>
<evidence type="ECO:0000256" key="3">
    <source>
        <dbReference type="ARBA" id="ARBA00023274"/>
    </source>
</evidence>
<dbReference type="InterPro" id="IPR001857">
    <property type="entry name" value="Ribosomal_bL19"/>
</dbReference>
<dbReference type="GO" id="GO:0005840">
    <property type="term" value="C:ribosome"/>
    <property type="evidence" value="ECO:0007669"/>
    <property type="project" value="UniProtKB-KW"/>
</dbReference>
<sequence length="270" mass="30568">MQNFRRINQLVRRQSPDAHFKSIRGYPLNGDASCCCSASMSMEKSFTSLRLFGNPYESLNGSLFRSFSKLGNQYPEAFQKDMGSQMEFLPSVKRVSSTCPAFQSPKKHLFQLAEIAAPFSSRGIATTSSMESAPQGSSGIDTDITPRIKFKRLDKTSKHIMQILDKEAVEEVKAKREIPDIKPGYIVQLKVEVPENKRRVSTLKGIVIARRNAGLNTTFRLRRVVAGVGIESLFPLYSPNIKEITVLDKKKVRRAKLYYLRDKMKSLKKH</sequence>
<dbReference type="PANTHER" id="PTHR15680:SF9">
    <property type="entry name" value="LARGE RIBOSOMAL SUBUNIT PROTEIN BL19M"/>
    <property type="match status" value="1"/>
</dbReference>
<dbReference type="GO" id="GO:0006412">
    <property type="term" value="P:translation"/>
    <property type="evidence" value="ECO:0007669"/>
    <property type="project" value="InterPro"/>
</dbReference>
<accession>A0A6J1GVN3</accession>
<protein>
    <submittedName>
        <fullName evidence="5">54S ribosomal protein subunit img1, mitochondrial-like isoform X1</fullName>
    </submittedName>
</protein>
<evidence type="ECO:0000313" key="5">
    <source>
        <dbReference type="RefSeq" id="XP_022955269.1"/>
    </source>
</evidence>
<dbReference type="AlphaFoldDB" id="A0A6J1GVN3"/>
<keyword evidence="4" id="KW-1185">Reference proteome</keyword>
<dbReference type="GO" id="GO:1990904">
    <property type="term" value="C:ribonucleoprotein complex"/>
    <property type="evidence" value="ECO:0007669"/>
    <property type="project" value="UniProtKB-KW"/>
</dbReference>
<dbReference type="InterPro" id="IPR038657">
    <property type="entry name" value="Ribosomal_bL19_sf"/>
</dbReference>